<evidence type="ECO:0000313" key="9">
    <source>
        <dbReference type="EMBL" id="CAG9322056.1"/>
    </source>
</evidence>
<evidence type="ECO:0000313" key="10">
    <source>
        <dbReference type="Proteomes" id="UP001162131"/>
    </source>
</evidence>
<name>A0AAU9J562_9CILI</name>
<dbReference type="EMBL" id="CAJZBQ010000030">
    <property type="protein sequence ID" value="CAG9322056.1"/>
    <property type="molecule type" value="Genomic_DNA"/>
</dbReference>
<dbReference type="PANTHER" id="PTHR23292:SF6">
    <property type="entry name" value="FI16602P1-RELATED"/>
    <property type="match status" value="1"/>
</dbReference>
<evidence type="ECO:0000256" key="3">
    <source>
        <dbReference type="ARBA" id="ARBA00022723"/>
    </source>
</evidence>
<dbReference type="PANTHER" id="PTHR23292">
    <property type="entry name" value="LIPOPOLYSACCHARIDE-INDUCED TUMOR NECROSIS FACTOR-ALPHA FACTOR"/>
    <property type="match status" value="1"/>
</dbReference>
<evidence type="ECO:0000256" key="4">
    <source>
        <dbReference type="ARBA" id="ARBA00022833"/>
    </source>
</evidence>
<keyword evidence="4" id="KW-0862">Zinc</keyword>
<dbReference type="InterPro" id="IPR006629">
    <property type="entry name" value="LITAF"/>
</dbReference>
<comment type="caution">
    <text evidence="9">The sequence shown here is derived from an EMBL/GenBank/DDBJ whole genome shotgun (WGS) entry which is preliminary data.</text>
</comment>
<proteinExistence type="inferred from homology"/>
<evidence type="ECO:0000259" key="8">
    <source>
        <dbReference type="PROSITE" id="PS51837"/>
    </source>
</evidence>
<protein>
    <recommendedName>
        <fullName evidence="8">LITAF domain-containing protein</fullName>
    </recommendedName>
</protein>
<dbReference type="SMART" id="SM00714">
    <property type="entry name" value="LITAF"/>
    <property type="match status" value="1"/>
</dbReference>
<keyword evidence="10" id="KW-1185">Reference proteome</keyword>
<feature type="compositionally biased region" description="Pro residues" evidence="6">
    <location>
        <begin position="8"/>
        <end position="20"/>
    </location>
</feature>
<keyword evidence="7" id="KW-0812">Transmembrane</keyword>
<evidence type="ECO:0000256" key="6">
    <source>
        <dbReference type="SAM" id="MobiDB-lite"/>
    </source>
</evidence>
<evidence type="ECO:0000256" key="7">
    <source>
        <dbReference type="SAM" id="Phobius"/>
    </source>
</evidence>
<reference evidence="9" key="1">
    <citation type="submission" date="2021-09" db="EMBL/GenBank/DDBJ databases">
        <authorList>
            <consortium name="AG Swart"/>
            <person name="Singh M."/>
            <person name="Singh A."/>
            <person name="Seah K."/>
            <person name="Emmerich C."/>
        </authorList>
    </citation>
    <scope>NUCLEOTIDE SEQUENCE</scope>
    <source>
        <strain evidence="9">ATCC30299</strain>
    </source>
</reference>
<dbReference type="InterPro" id="IPR037519">
    <property type="entry name" value="LITAF_fam"/>
</dbReference>
<feature type="region of interest" description="Disordered" evidence="6">
    <location>
        <begin position="1"/>
        <end position="59"/>
    </location>
</feature>
<organism evidence="9 10">
    <name type="scientific">Blepharisma stoltei</name>
    <dbReference type="NCBI Taxonomy" id="1481888"/>
    <lineage>
        <taxon>Eukaryota</taxon>
        <taxon>Sar</taxon>
        <taxon>Alveolata</taxon>
        <taxon>Ciliophora</taxon>
        <taxon>Postciliodesmatophora</taxon>
        <taxon>Heterotrichea</taxon>
        <taxon>Heterotrichida</taxon>
        <taxon>Blepharismidae</taxon>
        <taxon>Blepharisma</taxon>
    </lineage>
</organism>
<accession>A0AAU9J562</accession>
<dbReference type="Proteomes" id="UP001162131">
    <property type="component" value="Unassembled WGS sequence"/>
</dbReference>
<dbReference type="AlphaFoldDB" id="A0AAU9J562"/>
<sequence length="184" mass="20525">MSAEKPGAYPPSYQPGPQDPNQPGFYPMGQAPYQSGMQPQYQSYQAQPGAQPYQNYQNQAQPYPGSQPYPYPNQPYPGSQPYPGQPVYASAPNVQPVAAAVIIESRVPTFIYGFDPIQVTCPYCHQTALTKTERSPGMMVWLMCFILFCLFPFCSCLPFCIPSLFDVTHHCGHCSKRLGERRAL</sequence>
<evidence type="ECO:0000256" key="2">
    <source>
        <dbReference type="ARBA" id="ARBA00005975"/>
    </source>
</evidence>
<gene>
    <name evidence="9" type="ORF">BSTOLATCC_MIC30438</name>
</gene>
<comment type="similarity">
    <text evidence="2">Belongs to the CDIP1/LITAF family.</text>
</comment>
<evidence type="ECO:0000256" key="5">
    <source>
        <dbReference type="ARBA" id="ARBA00023136"/>
    </source>
</evidence>
<keyword evidence="5 7" id="KW-0472">Membrane</keyword>
<keyword evidence="7" id="KW-1133">Transmembrane helix</keyword>
<dbReference type="PROSITE" id="PS51837">
    <property type="entry name" value="LITAF"/>
    <property type="match status" value="1"/>
</dbReference>
<keyword evidence="3" id="KW-0479">Metal-binding</keyword>
<feature type="transmembrane region" description="Helical" evidence="7">
    <location>
        <begin position="140"/>
        <end position="165"/>
    </location>
</feature>
<dbReference type="GO" id="GO:0008270">
    <property type="term" value="F:zinc ion binding"/>
    <property type="evidence" value="ECO:0007669"/>
    <property type="project" value="TreeGrafter"/>
</dbReference>
<dbReference type="Pfam" id="PF10601">
    <property type="entry name" value="zf-LITAF-like"/>
    <property type="match status" value="1"/>
</dbReference>
<evidence type="ECO:0000256" key="1">
    <source>
        <dbReference type="ARBA" id="ARBA00004170"/>
    </source>
</evidence>
<dbReference type="GO" id="GO:0016020">
    <property type="term" value="C:membrane"/>
    <property type="evidence" value="ECO:0007669"/>
    <property type="project" value="UniProtKB-SubCell"/>
</dbReference>
<feature type="domain" description="LITAF" evidence="8">
    <location>
        <begin position="101"/>
        <end position="183"/>
    </location>
</feature>
<comment type="subcellular location">
    <subcellularLocation>
        <location evidence="1">Membrane</location>
        <topology evidence="1">Peripheral membrane protein</topology>
    </subcellularLocation>
</comment>
<feature type="compositionally biased region" description="Low complexity" evidence="6">
    <location>
        <begin position="38"/>
        <end position="59"/>
    </location>
</feature>